<reference evidence="3" key="1">
    <citation type="submission" date="2017-02" db="UniProtKB">
        <authorList>
            <consortium name="WormBaseParasite"/>
        </authorList>
    </citation>
    <scope>IDENTIFICATION</scope>
</reference>
<dbReference type="Pfam" id="PF01764">
    <property type="entry name" value="Lipase_3"/>
    <property type="match status" value="1"/>
</dbReference>
<dbReference type="InterPro" id="IPR002921">
    <property type="entry name" value="Fungal_lipase-type"/>
</dbReference>
<dbReference type="PANTHER" id="PTHR45908">
    <property type="entry name" value="PROTEIN CBG11750-RELATED"/>
    <property type="match status" value="1"/>
</dbReference>
<dbReference type="WBParaSite" id="SPAL_0001313600.1">
    <property type="protein sequence ID" value="SPAL_0001313600.1"/>
    <property type="gene ID" value="SPAL_0001313600"/>
</dbReference>
<dbReference type="Gene3D" id="3.40.50.1820">
    <property type="entry name" value="alpha/beta hydrolase"/>
    <property type="match status" value="1"/>
</dbReference>
<organism evidence="2 3">
    <name type="scientific">Strongyloides papillosus</name>
    <name type="common">Intestinal threadworm</name>
    <dbReference type="NCBI Taxonomy" id="174720"/>
    <lineage>
        <taxon>Eukaryota</taxon>
        <taxon>Metazoa</taxon>
        <taxon>Ecdysozoa</taxon>
        <taxon>Nematoda</taxon>
        <taxon>Chromadorea</taxon>
        <taxon>Rhabditida</taxon>
        <taxon>Tylenchina</taxon>
        <taxon>Panagrolaimomorpha</taxon>
        <taxon>Strongyloidoidea</taxon>
        <taxon>Strongyloididae</taxon>
        <taxon>Strongyloides</taxon>
    </lineage>
</organism>
<dbReference type="Proteomes" id="UP000046392">
    <property type="component" value="Unplaced"/>
</dbReference>
<evidence type="ECO:0000313" key="2">
    <source>
        <dbReference type="Proteomes" id="UP000046392"/>
    </source>
</evidence>
<dbReference type="CDD" id="cd00519">
    <property type="entry name" value="Lipase_3"/>
    <property type="match status" value="1"/>
</dbReference>
<keyword evidence="2" id="KW-1185">Reference proteome</keyword>
<proteinExistence type="predicted"/>
<evidence type="ECO:0000313" key="3">
    <source>
        <dbReference type="WBParaSite" id="SPAL_0001313600.1"/>
    </source>
</evidence>
<protein>
    <submittedName>
        <fullName evidence="3">Lipase_3 domain-containing protein</fullName>
    </submittedName>
</protein>
<dbReference type="GO" id="GO:0006629">
    <property type="term" value="P:lipid metabolic process"/>
    <property type="evidence" value="ECO:0007669"/>
    <property type="project" value="InterPro"/>
</dbReference>
<dbReference type="PANTHER" id="PTHR45908:SF5">
    <property type="entry name" value="FUNGAL LIPASE-LIKE DOMAIN-CONTAINING PROTEIN"/>
    <property type="match status" value="1"/>
</dbReference>
<dbReference type="SUPFAM" id="SSF53474">
    <property type="entry name" value="alpha/beta-Hydrolases"/>
    <property type="match status" value="1"/>
</dbReference>
<dbReference type="AlphaFoldDB" id="A0A0N5C5A8"/>
<feature type="domain" description="Fungal lipase-type" evidence="1">
    <location>
        <begin position="15"/>
        <end position="93"/>
    </location>
</feature>
<evidence type="ECO:0000259" key="1">
    <source>
        <dbReference type="Pfam" id="PF01764"/>
    </source>
</evidence>
<sequence>MIWKHAKYIFYNPGYSGLKVFVTGHSLGAVYASLAAFKISYSKYRDGKDIFLYTFGGPRIGSLEFAKNFDKLVPNSYRVVVGTDIIVHFPPCKKMKERNLKFYKKIFRKRKSKPCDPYDYNGYYHHGVEVWYPLGTKSKYFICNGYPKNEDFGCSDGLVYYKRKFLENRRNHSIYFLDLTDKYADIFLYKPNIKCSLRKSPKNRRIQLGD</sequence>
<accession>A0A0N5C5A8</accession>
<name>A0A0N5C5A8_STREA</name>
<dbReference type="InterPro" id="IPR029058">
    <property type="entry name" value="AB_hydrolase_fold"/>
</dbReference>